<dbReference type="Gene3D" id="1.10.287.3510">
    <property type="match status" value="1"/>
</dbReference>
<keyword evidence="4 8" id="KW-0812">Transmembrane</keyword>
<dbReference type="NCBIfam" id="NF005929">
    <property type="entry name" value="PRK07946.1"/>
    <property type="match status" value="1"/>
</dbReference>
<keyword evidence="5 8" id="KW-1133">Transmembrane helix</keyword>
<feature type="compositionally biased region" description="Acidic residues" evidence="7">
    <location>
        <begin position="122"/>
        <end position="140"/>
    </location>
</feature>
<organism evidence="9 10">
    <name type="scientific">Kocuria coralli</name>
    <dbReference type="NCBI Taxonomy" id="1461025"/>
    <lineage>
        <taxon>Bacteria</taxon>
        <taxon>Bacillati</taxon>
        <taxon>Actinomycetota</taxon>
        <taxon>Actinomycetes</taxon>
        <taxon>Micrococcales</taxon>
        <taxon>Micrococcaceae</taxon>
        <taxon>Kocuria</taxon>
    </lineage>
</organism>
<protein>
    <submittedName>
        <fullName evidence="9">Na(+)/H(+) antiporter subunit C</fullName>
    </submittedName>
</protein>
<evidence type="ECO:0000256" key="3">
    <source>
        <dbReference type="ARBA" id="ARBA00022475"/>
    </source>
</evidence>
<feature type="region of interest" description="Disordered" evidence="7">
    <location>
        <begin position="117"/>
        <end position="198"/>
    </location>
</feature>
<evidence type="ECO:0000256" key="1">
    <source>
        <dbReference type="ARBA" id="ARBA00004651"/>
    </source>
</evidence>
<dbReference type="Proteomes" id="UP000325957">
    <property type="component" value="Unassembled WGS sequence"/>
</dbReference>
<dbReference type="EMBL" id="SZWF01000002">
    <property type="protein sequence ID" value="KAA9395358.1"/>
    <property type="molecule type" value="Genomic_DNA"/>
</dbReference>
<dbReference type="Pfam" id="PF00420">
    <property type="entry name" value="Oxidored_q2"/>
    <property type="match status" value="1"/>
</dbReference>
<feature type="compositionally biased region" description="Basic and acidic residues" evidence="7">
    <location>
        <begin position="141"/>
        <end position="157"/>
    </location>
</feature>
<dbReference type="GO" id="GO:0005886">
    <property type="term" value="C:plasma membrane"/>
    <property type="evidence" value="ECO:0007669"/>
    <property type="project" value="UniProtKB-SubCell"/>
</dbReference>
<reference evidence="9 10" key="1">
    <citation type="submission" date="2019-05" db="EMBL/GenBank/DDBJ databases">
        <title>Kocuria coralli sp. nov., a novel actinobacterium isolated from coral reef seawater.</title>
        <authorList>
            <person name="Li J."/>
        </authorList>
    </citation>
    <scope>NUCLEOTIDE SEQUENCE [LARGE SCALE GENOMIC DNA]</scope>
    <source>
        <strain evidence="9 10">SCSIO 13007</strain>
    </source>
</reference>
<comment type="similarity">
    <text evidence="2">Belongs to the CPA3 antiporters (TC 2.A.63) subunit C family.</text>
</comment>
<feature type="transmembrane region" description="Helical" evidence="8">
    <location>
        <begin position="6"/>
        <end position="23"/>
    </location>
</feature>
<dbReference type="PANTHER" id="PTHR34583">
    <property type="entry name" value="ANTIPORTER SUBUNIT MNHC2-RELATED"/>
    <property type="match status" value="1"/>
</dbReference>
<dbReference type="AlphaFoldDB" id="A0A5J5L198"/>
<evidence type="ECO:0000313" key="9">
    <source>
        <dbReference type="EMBL" id="KAA9395358.1"/>
    </source>
</evidence>
<feature type="compositionally biased region" description="Basic and acidic residues" evidence="7">
    <location>
        <begin position="186"/>
        <end position="198"/>
    </location>
</feature>
<evidence type="ECO:0000256" key="5">
    <source>
        <dbReference type="ARBA" id="ARBA00022989"/>
    </source>
</evidence>
<dbReference type="InterPro" id="IPR039428">
    <property type="entry name" value="NUOK/Mnh_C1-like"/>
</dbReference>
<dbReference type="OrthoDB" id="9799219at2"/>
<keyword evidence="10" id="KW-1185">Reference proteome</keyword>
<evidence type="ECO:0000256" key="8">
    <source>
        <dbReference type="SAM" id="Phobius"/>
    </source>
</evidence>
<dbReference type="PANTHER" id="PTHR34583:SF2">
    <property type="entry name" value="ANTIPORTER SUBUNIT MNHC2-RELATED"/>
    <property type="match status" value="1"/>
</dbReference>
<comment type="subcellular location">
    <subcellularLocation>
        <location evidence="1">Cell membrane</location>
        <topology evidence="1">Multi-pass membrane protein</topology>
    </subcellularLocation>
</comment>
<gene>
    <name evidence="9" type="ORF">FCK90_02865</name>
</gene>
<dbReference type="RefSeq" id="WP_158032783.1">
    <property type="nucleotide sequence ID" value="NZ_ML708611.1"/>
</dbReference>
<feature type="transmembrane region" description="Helical" evidence="8">
    <location>
        <begin position="74"/>
        <end position="95"/>
    </location>
</feature>
<sequence length="198" mass="21533">MSVNLTLLIVMGVLYSVGVYLVLERSLTRVLLGVMLLTNATNLLIIHAAGLPGLAPLYSSDIDPQNYTDPLPQALVLTAIVIGLGVTAFLLGLIYRSWVLSRRDVISDDAEDRRVAKQSAYVEEEDAELPEDTSEFDDEQLEAHERENEKRHHREQDAAGDDPSGGEGRGSQSSFAGSGPAPADETGNRTDDDGEVRR</sequence>
<keyword evidence="6 8" id="KW-0472">Membrane</keyword>
<name>A0A5J5L198_9MICC</name>
<dbReference type="InterPro" id="IPR050601">
    <property type="entry name" value="CPA3_antiporter_subunitC"/>
</dbReference>
<accession>A0A5J5L198</accession>
<evidence type="ECO:0000256" key="2">
    <source>
        <dbReference type="ARBA" id="ARBA00010388"/>
    </source>
</evidence>
<feature type="transmembrane region" description="Helical" evidence="8">
    <location>
        <begin position="30"/>
        <end position="54"/>
    </location>
</feature>
<proteinExistence type="inferred from homology"/>
<evidence type="ECO:0000256" key="7">
    <source>
        <dbReference type="SAM" id="MobiDB-lite"/>
    </source>
</evidence>
<evidence type="ECO:0000256" key="4">
    <source>
        <dbReference type="ARBA" id="ARBA00022692"/>
    </source>
</evidence>
<keyword evidence="3" id="KW-1003">Cell membrane</keyword>
<comment type="caution">
    <text evidence="9">The sequence shown here is derived from an EMBL/GenBank/DDBJ whole genome shotgun (WGS) entry which is preliminary data.</text>
</comment>
<evidence type="ECO:0000256" key="6">
    <source>
        <dbReference type="ARBA" id="ARBA00023136"/>
    </source>
</evidence>
<evidence type="ECO:0000313" key="10">
    <source>
        <dbReference type="Proteomes" id="UP000325957"/>
    </source>
</evidence>